<reference evidence="4" key="1">
    <citation type="submission" date="2016-10" db="EMBL/GenBank/DDBJ databases">
        <authorList>
            <person name="Varghese N."/>
            <person name="Submissions S."/>
        </authorList>
    </citation>
    <scope>NUCLEOTIDE SEQUENCE [LARGE SCALE GENOMIC DNA]</scope>
    <source>
        <strain evidence="4">NLAE-zl-G277</strain>
    </source>
</reference>
<dbReference type="PANTHER" id="PTHR42760">
    <property type="entry name" value="SHORT-CHAIN DEHYDROGENASES/REDUCTASES FAMILY MEMBER"/>
    <property type="match status" value="1"/>
</dbReference>
<sequence length="257" mass="28636">MNSQDYVNELFNLEGHVGIVTGASRGLGMGIAQVLTNAGATVYNLDIIERSDEKEITGNMIDIHADLTDREAVREIVERIAADEGHLDFLINNAGITYKCRAEEYPMEKYKQIQDVNLESIFELCRMCYPYLKESRYIGRIVSISSMAAYMGHSGVVPYCMTKSGVKGLTIGLVEEWKHDNILVNSVAPGWFSTKLNQEMYRKNPERHKAALAKPMLGRFGDPVEIGYMMLFLLSQGSTYLTGQDFAVDGGALSHGF</sequence>
<keyword evidence="4" id="KW-1185">Reference proteome</keyword>
<dbReference type="Pfam" id="PF13561">
    <property type="entry name" value="adh_short_C2"/>
    <property type="match status" value="1"/>
</dbReference>
<organism evidence="3 4">
    <name type="scientific">Enterocloster lavalensis</name>
    <dbReference type="NCBI Taxonomy" id="460384"/>
    <lineage>
        <taxon>Bacteria</taxon>
        <taxon>Bacillati</taxon>
        <taxon>Bacillota</taxon>
        <taxon>Clostridia</taxon>
        <taxon>Lachnospirales</taxon>
        <taxon>Lachnospiraceae</taxon>
        <taxon>Enterocloster</taxon>
    </lineage>
</organism>
<dbReference type="InterPro" id="IPR036291">
    <property type="entry name" value="NAD(P)-bd_dom_sf"/>
</dbReference>
<dbReference type="GO" id="GO:0016616">
    <property type="term" value="F:oxidoreductase activity, acting on the CH-OH group of donors, NAD or NADP as acceptor"/>
    <property type="evidence" value="ECO:0007669"/>
    <property type="project" value="TreeGrafter"/>
</dbReference>
<comment type="similarity">
    <text evidence="1">Belongs to the short-chain dehydrogenases/reductases (SDR) family.</text>
</comment>
<dbReference type="FunFam" id="3.40.50.720:FF:000084">
    <property type="entry name" value="Short-chain dehydrogenase reductase"/>
    <property type="match status" value="1"/>
</dbReference>
<evidence type="ECO:0000256" key="2">
    <source>
        <dbReference type="ARBA" id="ARBA00023002"/>
    </source>
</evidence>
<dbReference type="Proteomes" id="UP000198508">
    <property type="component" value="Unassembled WGS sequence"/>
</dbReference>
<gene>
    <name evidence="3" type="ORF">SAMN05216313_106152</name>
</gene>
<dbReference type="InterPro" id="IPR002347">
    <property type="entry name" value="SDR_fam"/>
</dbReference>
<dbReference type="Gene3D" id="3.40.50.720">
    <property type="entry name" value="NAD(P)-binding Rossmann-like Domain"/>
    <property type="match status" value="1"/>
</dbReference>
<dbReference type="STRING" id="460384.SAMN05216313_106152"/>
<dbReference type="RefSeq" id="WP_092362239.1">
    <property type="nucleotide sequence ID" value="NZ_FOIM01000006.1"/>
</dbReference>
<dbReference type="PRINTS" id="PR00081">
    <property type="entry name" value="GDHRDH"/>
</dbReference>
<proteinExistence type="inferred from homology"/>
<evidence type="ECO:0000256" key="1">
    <source>
        <dbReference type="ARBA" id="ARBA00006484"/>
    </source>
</evidence>
<dbReference type="SUPFAM" id="SSF51735">
    <property type="entry name" value="NAD(P)-binding Rossmann-fold domains"/>
    <property type="match status" value="1"/>
</dbReference>
<dbReference type="GO" id="GO:0008206">
    <property type="term" value="P:bile acid metabolic process"/>
    <property type="evidence" value="ECO:0007669"/>
    <property type="project" value="UniProtKB-ARBA"/>
</dbReference>
<dbReference type="PRINTS" id="PR00080">
    <property type="entry name" value="SDRFAMILY"/>
</dbReference>
<accession>A0A1I0EHX9</accession>
<dbReference type="AlphaFoldDB" id="A0A1I0EHX9"/>
<dbReference type="EMBL" id="FOIM01000006">
    <property type="protein sequence ID" value="SET44932.1"/>
    <property type="molecule type" value="Genomic_DNA"/>
</dbReference>
<evidence type="ECO:0000313" key="4">
    <source>
        <dbReference type="Proteomes" id="UP000198508"/>
    </source>
</evidence>
<keyword evidence="2" id="KW-0560">Oxidoreductase</keyword>
<name>A0A1I0EHX9_9FIRM</name>
<evidence type="ECO:0000313" key="3">
    <source>
        <dbReference type="EMBL" id="SET44932.1"/>
    </source>
</evidence>
<protein>
    <submittedName>
        <fullName evidence="3">2-deoxy-D-gluconate 3-dehydrogenase</fullName>
    </submittedName>
</protein>